<comment type="similarity">
    <text evidence="1">Belongs to the LytR/CpsA/Psr (LCP) family.</text>
</comment>
<feature type="compositionally biased region" description="Low complexity" evidence="2">
    <location>
        <begin position="102"/>
        <end position="135"/>
    </location>
</feature>
<feature type="region of interest" description="Disordered" evidence="2">
    <location>
        <begin position="1"/>
        <end position="166"/>
    </location>
</feature>
<proteinExistence type="inferred from homology"/>
<dbReference type="Gene3D" id="3.40.630.190">
    <property type="entry name" value="LCP protein"/>
    <property type="match status" value="1"/>
</dbReference>
<feature type="compositionally biased region" description="Low complexity" evidence="2">
    <location>
        <begin position="47"/>
        <end position="77"/>
    </location>
</feature>
<evidence type="ECO:0000256" key="1">
    <source>
        <dbReference type="ARBA" id="ARBA00006068"/>
    </source>
</evidence>
<reference evidence="7" key="1">
    <citation type="journal article" date="2019" name="Int. J. Syst. Evol. Microbiol.">
        <title>The Global Catalogue of Microorganisms (GCM) 10K type strain sequencing project: providing services to taxonomists for standard genome sequencing and annotation.</title>
        <authorList>
            <consortium name="The Broad Institute Genomics Platform"/>
            <consortium name="The Broad Institute Genome Sequencing Center for Infectious Disease"/>
            <person name="Wu L."/>
            <person name="Ma J."/>
        </authorList>
    </citation>
    <scope>NUCLEOTIDE SEQUENCE [LARGE SCALE GENOMIC DNA]</scope>
    <source>
        <strain evidence="7">JCM 15478</strain>
    </source>
</reference>
<accession>A0ABP5HXC6</accession>
<dbReference type="Pfam" id="PF03816">
    <property type="entry name" value="LytR_cpsA_psr"/>
    <property type="match status" value="1"/>
</dbReference>
<dbReference type="Proteomes" id="UP001500016">
    <property type="component" value="Unassembled WGS sequence"/>
</dbReference>
<evidence type="ECO:0000313" key="6">
    <source>
        <dbReference type="EMBL" id="GAA2088958.1"/>
    </source>
</evidence>
<feature type="domain" description="LytR/CpsA/Psr regulator C-terminal" evidence="5">
    <location>
        <begin position="493"/>
        <end position="579"/>
    </location>
</feature>
<keyword evidence="7" id="KW-1185">Reference proteome</keyword>
<comment type="caution">
    <text evidence="6">The sequence shown here is derived from an EMBL/GenBank/DDBJ whole genome shotgun (WGS) entry which is preliminary data.</text>
</comment>
<dbReference type="InterPro" id="IPR004474">
    <property type="entry name" value="LytR_CpsA_psr"/>
</dbReference>
<dbReference type="Pfam" id="PF13399">
    <property type="entry name" value="LytR_C"/>
    <property type="match status" value="1"/>
</dbReference>
<evidence type="ECO:0000256" key="2">
    <source>
        <dbReference type="SAM" id="MobiDB-lite"/>
    </source>
</evidence>
<keyword evidence="3" id="KW-0812">Transmembrane</keyword>
<feature type="transmembrane region" description="Helical" evidence="3">
    <location>
        <begin position="212"/>
        <end position="231"/>
    </location>
</feature>
<organism evidence="6 7">
    <name type="scientific">Streptomyces albiaxialis</name>
    <dbReference type="NCBI Taxonomy" id="329523"/>
    <lineage>
        <taxon>Bacteria</taxon>
        <taxon>Bacillati</taxon>
        <taxon>Actinomycetota</taxon>
        <taxon>Actinomycetes</taxon>
        <taxon>Kitasatosporales</taxon>
        <taxon>Streptomycetaceae</taxon>
        <taxon>Streptomyces</taxon>
    </lineage>
</organism>
<dbReference type="InterPro" id="IPR027381">
    <property type="entry name" value="LytR/CpsA/Psr_C"/>
</dbReference>
<feature type="region of interest" description="Disordered" evidence="2">
    <location>
        <begin position="411"/>
        <end position="433"/>
    </location>
</feature>
<dbReference type="InterPro" id="IPR050922">
    <property type="entry name" value="LytR/CpsA/Psr_CW_biosynth"/>
</dbReference>
<feature type="domain" description="Cell envelope-related transcriptional attenuator" evidence="4">
    <location>
        <begin position="293"/>
        <end position="412"/>
    </location>
</feature>
<dbReference type="PANTHER" id="PTHR33392">
    <property type="entry name" value="POLYISOPRENYL-TEICHOIC ACID--PEPTIDOGLYCAN TEICHOIC ACID TRANSFERASE TAGU"/>
    <property type="match status" value="1"/>
</dbReference>
<dbReference type="RefSeq" id="WP_344531794.1">
    <property type="nucleotide sequence ID" value="NZ_BAAAPE010000013.1"/>
</dbReference>
<evidence type="ECO:0000259" key="4">
    <source>
        <dbReference type="Pfam" id="PF03816"/>
    </source>
</evidence>
<evidence type="ECO:0000256" key="3">
    <source>
        <dbReference type="SAM" id="Phobius"/>
    </source>
</evidence>
<sequence>MNDGYGYDPYGQQPEIVGYDEYGRPVYRQDPSYGTYEGTYDGAYEGAYDPYGQQAQPQQQPQPPQQGQQAPQAYDPYVGYSDQPQAYGFDAYGQQQPPQPQAPQQQPQQQPQPPQQQVQQQEWFPQQAQAPQQEQWGPATGHQVPRQAAPEAGTQGRQAPPARDDREYHTAQFSFVEEPDDDSEDVIDWLKFSESRTERREEAKRRGRNRGVALVVALVLVVAGGVGYLWYAGMLPGLDGAKEDKGAAAGQKRDVIVLHLRSTNGDGSSTALLVNNEGTGQGNTVLLPNSLAVSTEDGTTTTLGKSVEDEGASPTRDALDTLLGSHIQGTWRLDTPFLENMVELVGGIALDTDATVPGKKKGDKPLVRAGKAQDLDGKAAVAYATHRGTAEPQSKQLARFGQVMQATLKKLSSDPKGATKTVESLGQIPDPSLSESELGASLAKLADRAKDGKYRTQVLPVRANGTLSQQVSDGMVKDVLGGTVKNSDPGAALRVSVKNASGDRGADDAASVALVNGGYSVVKGGAAGAVSARTQVTYAKPEQKAKAEEVAKTLGVPSAVRQGKGAANADVSVVLGRDYKG</sequence>
<keyword evidence="6" id="KW-0808">Transferase</keyword>
<dbReference type="EMBL" id="BAAAPE010000013">
    <property type="protein sequence ID" value="GAA2088958.1"/>
    <property type="molecule type" value="Genomic_DNA"/>
</dbReference>
<keyword evidence="3" id="KW-0472">Membrane</keyword>
<keyword evidence="3" id="KW-1133">Transmembrane helix</keyword>
<evidence type="ECO:0000313" key="7">
    <source>
        <dbReference type="Proteomes" id="UP001500016"/>
    </source>
</evidence>
<dbReference type="Gene3D" id="3.30.70.2390">
    <property type="match status" value="1"/>
</dbReference>
<evidence type="ECO:0000259" key="5">
    <source>
        <dbReference type="Pfam" id="PF13399"/>
    </source>
</evidence>
<dbReference type="GO" id="GO:0016740">
    <property type="term" value="F:transferase activity"/>
    <property type="evidence" value="ECO:0007669"/>
    <property type="project" value="UniProtKB-KW"/>
</dbReference>
<dbReference type="PANTHER" id="PTHR33392:SF6">
    <property type="entry name" value="POLYISOPRENYL-TEICHOIC ACID--PEPTIDOGLYCAN TEICHOIC ACID TRANSFERASE TAGU"/>
    <property type="match status" value="1"/>
</dbReference>
<gene>
    <name evidence="6" type="primary">pdtA</name>
    <name evidence="6" type="ORF">GCM10009801_52950</name>
</gene>
<name>A0ABP5HXC6_9ACTN</name>
<protein>
    <submittedName>
        <fullName evidence="6">Polydiglycosylphosphate transferase PdtA</fullName>
    </submittedName>
</protein>